<feature type="compositionally biased region" description="Gly residues" evidence="1">
    <location>
        <begin position="165"/>
        <end position="179"/>
    </location>
</feature>
<feature type="compositionally biased region" description="Basic and acidic residues" evidence="1">
    <location>
        <begin position="191"/>
        <end position="201"/>
    </location>
</feature>
<reference evidence="2 3" key="1">
    <citation type="submission" date="2019-04" db="EMBL/GenBank/DDBJ databases">
        <title>Draft genome sequences of Streptomyces avermitilis ATCC 31267.</title>
        <authorList>
            <person name="Komaki H."/>
            <person name="Tamura T."/>
            <person name="Hosoyama A."/>
        </authorList>
    </citation>
    <scope>NUCLEOTIDE SEQUENCE [LARGE SCALE GENOMIC DNA]</scope>
    <source>
        <strain evidence="2 3">ATCC 31267</strain>
    </source>
</reference>
<dbReference type="EMBL" id="BJHY01000001">
    <property type="protein sequence ID" value="GDY72428.1"/>
    <property type="molecule type" value="Genomic_DNA"/>
</dbReference>
<sequence length="294" mass="30795">MEDVVAERQEQVAPDAMMTRIGQVAMLHHAGDREEARGRFLGLWAEIGDGGDPLHRCTLAHYLADTQDDPVDELAWDLRALSAAEELTDERVAEHEHEDALAVRAFYPSLHLNLAADYVKLGRSDAARSHLRRARGAVGVLGDDSYGDGVRAAIGRLELRLDGDGPAGGGSDPAGGAGPFGVRARSTAPEGRGRGRPDSGRRGRGGGGQAGDGRRVPTGPGTRQRPAGARRHRPVREVTSAGPRGDAAGPRCGEVAPARLCAAESGPLTAEVLRGVGRAGVTRSPAADVRARCT</sequence>
<proteinExistence type="predicted"/>
<gene>
    <name evidence="2" type="ORF">SAV31267_019130</name>
</gene>
<name>A0A4D4MK65_STRAX</name>
<evidence type="ECO:0000256" key="1">
    <source>
        <dbReference type="SAM" id="MobiDB-lite"/>
    </source>
</evidence>
<organism evidence="2 3">
    <name type="scientific">Streptomyces avermitilis</name>
    <dbReference type="NCBI Taxonomy" id="33903"/>
    <lineage>
        <taxon>Bacteria</taxon>
        <taxon>Bacillati</taxon>
        <taxon>Actinomycetota</taxon>
        <taxon>Actinomycetes</taxon>
        <taxon>Kitasatosporales</taxon>
        <taxon>Streptomycetaceae</taxon>
        <taxon>Streptomyces</taxon>
    </lineage>
</organism>
<feature type="region of interest" description="Disordered" evidence="1">
    <location>
        <begin position="164"/>
        <end position="252"/>
    </location>
</feature>
<evidence type="ECO:0000313" key="2">
    <source>
        <dbReference type="EMBL" id="GDY72428.1"/>
    </source>
</evidence>
<evidence type="ECO:0008006" key="4">
    <source>
        <dbReference type="Google" id="ProtNLM"/>
    </source>
</evidence>
<dbReference type="Proteomes" id="UP000299211">
    <property type="component" value="Unassembled WGS sequence"/>
</dbReference>
<evidence type="ECO:0000313" key="3">
    <source>
        <dbReference type="Proteomes" id="UP000299211"/>
    </source>
</evidence>
<protein>
    <recommendedName>
        <fullName evidence="4">Tetratricopeptide repeat protein</fullName>
    </recommendedName>
</protein>
<accession>A0A4D4MK65</accession>
<dbReference type="AlphaFoldDB" id="A0A4D4MK65"/>
<comment type="caution">
    <text evidence="2">The sequence shown here is derived from an EMBL/GenBank/DDBJ whole genome shotgun (WGS) entry which is preliminary data.</text>
</comment>